<evidence type="ECO:0000313" key="6">
    <source>
        <dbReference type="Proteomes" id="UP000600101"/>
    </source>
</evidence>
<dbReference type="GO" id="GO:0004553">
    <property type="term" value="F:hydrolase activity, hydrolyzing O-glycosyl compounds"/>
    <property type="evidence" value="ECO:0007669"/>
    <property type="project" value="InterPro"/>
</dbReference>
<dbReference type="Gene3D" id="3.20.20.80">
    <property type="entry name" value="Glycosidases"/>
    <property type="match status" value="1"/>
</dbReference>
<dbReference type="InterPro" id="IPR001547">
    <property type="entry name" value="Glyco_hydro_5"/>
</dbReference>
<proteinExistence type="inferred from homology"/>
<sequence>MVARRLLLAGATAALLPHGAAGQSQGLRARLGQLRLGANLERWYPVARDNQPRRLGPGWWREFRASGFDHVRMFLPAVSATGGGTEIPAMFQQAVEDATGAGLVVLLGMADFFHADPGWDRRDWAALAERARFFAPRTDPGQVVLAPINEPVFPDAVAWMPVRDRLLAALRQAAPRHLLMWGGHEWCSGRSLLPATPPADPATIAEVHDYEGGDAGAVRGRFTPLAAWRDRYRLPVLVTELGGAKGHETNRPAWTRDLRVALPVLRSLGLPATLWSYSHGGWWRMQPGDAAAPHEELRRAYRP</sequence>
<dbReference type="EMBL" id="JACOMF010000008">
    <property type="protein sequence ID" value="MBC4015620.1"/>
    <property type="molecule type" value="Genomic_DNA"/>
</dbReference>
<keyword evidence="6" id="KW-1185">Reference proteome</keyword>
<dbReference type="SUPFAM" id="SSF51445">
    <property type="entry name" value="(Trans)glycosidases"/>
    <property type="match status" value="1"/>
</dbReference>
<organism evidence="5 6">
    <name type="scientific">Siccirubricoccus deserti</name>
    <dbReference type="NCBI Taxonomy" id="2013562"/>
    <lineage>
        <taxon>Bacteria</taxon>
        <taxon>Pseudomonadati</taxon>
        <taxon>Pseudomonadota</taxon>
        <taxon>Alphaproteobacteria</taxon>
        <taxon>Acetobacterales</taxon>
        <taxon>Roseomonadaceae</taxon>
        <taxon>Siccirubricoccus</taxon>
    </lineage>
</organism>
<dbReference type="GO" id="GO:0000272">
    <property type="term" value="P:polysaccharide catabolic process"/>
    <property type="evidence" value="ECO:0007669"/>
    <property type="project" value="InterPro"/>
</dbReference>
<keyword evidence="1 3" id="KW-0378">Hydrolase</keyword>
<dbReference type="Pfam" id="PF00150">
    <property type="entry name" value="Cellulase"/>
    <property type="match status" value="1"/>
</dbReference>
<gene>
    <name evidence="5" type="ORF">H7965_09790</name>
</gene>
<evidence type="ECO:0000256" key="1">
    <source>
        <dbReference type="ARBA" id="ARBA00022801"/>
    </source>
</evidence>
<evidence type="ECO:0000313" key="5">
    <source>
        <dbReference type="EMBL" id="MBC4015620.1"/>
    </source>
</evidence>
<reference evidence="5" key="1">
    <citation type="submission" date="2020-08" db="EMBL/GenBank/DDBJ databases">
        <authorList>
            <person name="Hu Y."/>
            <person name="Nguyen S.V."/>
            <person name="Li F."/>
            <person name="Fanning S."/>
        </authorList>
    </citation>
    <scope>NUCLEOTIDE SEQUENCE</scope>
    <source>
        <strain evidence="5">SYSU D8009</strain>
    </source>
</reference>
<dbReference type="RefSeq" id="WP_186770384.1">
    <property type="nucleotide sequence ID" value="NZ_JACOMF010000008.1"/>
</dbReference>
<keyword evidence="2 3" id="KW-0326">Glycosidase</keyword>
<dbReference type="Proteomes" id="UP000600101">
    <property type="component" value="Unassembled WGS sequence"/>
</dbReference>
<accession>A0A9X0QXC7</accession>
<protein>
    <submittedName>
        <fullName evidence="5">Cellulase family glycosylhydrolase</fullName>
    </submittedName>
</protein>
<feature type="domain" description="Glycoside hydrolase family 5" evidence="4">
    <location>
        <begin position="85"/>
        <end position="279"/>
    </location>
</feature>
<name>A0A9X0QXC7_9PROT</name>
<evidence type="ECO:0000256" key="2">
    <source>
        <dbReference type="ARBA" id="ARBA00023295"/>
    </source>
</evidence>
<evidence type="ECO:0000259" key="4">
    <source>
        <dbReference type="Pfam" id="PF00150"/>
    </source>
</evidence>
<dbReference type="InterPro" id="IPR017853">
    <property type="entry name" value="GH"/>
</dbReference>
<comment type="similarity">
    <text evidence="3">Belongs to the glycosyl hydrolase 5 (cellulase A) family.</text>
</comment>
<comment type="caution">
    <text evidence="5">The sequence shown here is derived from an EMBL/GenBank/DDBJ whole genome shotgun (WGS) entry which is preliminary data.</text>
</comment>
<evidence type="ECO:0000256" key="3">
    <source>
        <dbReference type="RuleBase" id="RU361153"/>
    </source>
</evidence>
<dbReference type="AlphaFoldDB" id="A0A9X0QXC7"/>